<accession>A0ABX0MTP8</accession>
<sequence length="605" mass="64995">MTPAERQRDDYERELLYLRTAGAAFARANPTVAARLELSADQSPDPHVERLLEGFAFLAARLGRRIDDSVSALAGNLLEQLHPHATRPLPSASVAHVEADPAKVQVAGGYTVERGSTLFADTLDGATIYLRTCAPLVVWPLRVDGVELLTDALEALSGHPGRRSVLSVRLACPASFLPRAAGLGTLRFYIKGAGDNAARLCDLLYAHTLEVRWRTPGAEPVVLDGVLPRFAGCEAQDALLPERNDTYPGLRLLLEYFAFPLKFQFFDLDCSALGPLDPVPGAPGSTSYELLFVLGARPAVPLEPEPDAVQLGCVPVVNLFPRTSEPVRISATESQYKLVADSFRERATEIYSIEQVASSAPGLPSEPVAPYFSWHGASAGTPATYWHAQRGPSFKPGLGGSDMLLSFVDPGFDPAMPATRSLVARLLCTNRGLAAALPAGTALALEDGAAVAAITLLHKPTTQSQAAPDGEARWKLVSQLSLNHLSLVEGASALAGLKELLALNNLGASVEADAQIDALARLACERVTRYVRDDPWHGYRHGYLLTLWLGPRGMRGASALLFGAVLHRFLAQYAGINTFVELSLKHDDGRELFRWSALPSAQLGL</sequence>
<keyword evidence="2" id="KW-1185">Reference proteome</keyword>
<dbReference type="InterPro" id="IPR010272">
    <property type="entry name" value="T6SS_TssF"/>
</dbReference>
<dbReference type="RefSeq" id="WP_167240040.1">
    <property type="nucleotide sequence ID" value="NZ_WHJF01000115.1"/>
</dbReference>
<dbReference type="Pfam" id="PF05947">
    <property type="entry name" value="T6SS_TssF"/>
    <property type="match status" value="1"/>
</dbReference>
<evidence type="ECO:0000313" key="1">
    <source>
        <dbReference type="EMBL" id="NHZ66134.1"/>
    </source>
</evidence>
<dbReference type="PANTHER" id="PTHR35370:SF1">
    <property type="entry name" value="TYPE VI SECRETION SYSTEM COMPONENT TSSF1"/>
    <property type="match status" value="1"/>
</dbReference>
<dbReference type="PANTHER" id="PTHR35370">
    <property type="entry name" value="CYTOPLASMIC PROTEIN-RELATED-RELATED"/>
    <property type="match status" value="1"/>
</dbReference>
<dbReference type="Proteomes" id="UP000610594">
    <property type="component" value="Unassembled WGS sequence"/>
</dbReference>
<protein>
    <submittedName>
        <fullName evidence="1">Type VI secretion system baseplate subunit TssF</fullName>
    </submittedName>
</protein>
<evidence type="ECO:0000313" key="2">
    <source>
        <dbReference type="Proteomes" id="UP000610594"/>
    </source>
</evidence>
<gene>
    <name evidence="1" type="primary">tssF</name>
    <name evidence="1" type="ORF">F1735_28230</name>
</gene>
<name>A0ABX0MTP8_9BURK</name>
<dbReference type="PIRSF" id="PIRSF028304">
    <property type="entry name" value="UCP028304"/>
    <property type="match status" value="1"/>
</dbReference>
<comment type="caution">
    <text evidence="1">The sequence shown here is derived from an EMBL/GenBank/DDBJ whole genome shotgun (WGS) entry which is preliminary data.</text>
</comment>
<dbReference type="EMBL" id="WHJF01000115">
    <property type="protein sequence ID" value="NHZ66134.1"/>
    <property type="molecule type" value="Genomic_DNA"/>
</dbReference>
<organism evidence="1 2">
    <name type="scientific">Massilia genomosp. 1</name>
    <dbReference type="NCBI Taxonomy" id="2609280"/>
    <lineage>
        <taxon>Bacteria</taxon>
        <taxon>Pseudomonadati</taxon>
        <taxon>Pseudomonadota</taxon>
        <taxon>Betaproteobacteria</taxon>
        <taxon>Burkholderiales</taxon>
        <taxon>Oxalobacteraceae</taxon>
        <taxon>Telluria group</taxon>
        <taxon>Massilia</taxon>
    </lineage>
</organism>
<dbReference type="NCBIfam" id="TIGR03359">
    <property type="entry name" value="VI_chp_6"/>
    <property type="match status" value="1"/>
</dbReference>
<reference evidence="1 2" key="1">
    <citation type="submission" date="2019-10" db="EMBL/GenBank/DDBJ databases">
        <title>Taxonomy of Antarctic Massilia spp.: description of Massilia rubra sp. nov., Massilia aquatica sp. nov., Massilia mucilaginosa sp. nov., Massilia frigida sp. nov. isolated from streams, lakes and regoliths.</title>
        <authorList>
            <person name="Holochova P."/>
            <person name="Sedlacek I."/>
            <person name="Kralova S."/>
            <person name="Maslanova I."/>
            <person name="Busse H.-J."/>
            <person name="Stankova E."/>
            <person name="Vrbovska V."/>
            <person name="Kovarovic V."/>
            <person name="Bartak M."/>
            <person name="Svec P."/>
            <person name="Pantucek R."/>
        </authorList>
    </citation>
    <scope>NUCLEOTIDE SEQUENCE [LARGE SCALE GENOMIC DNA]</scope>
    <source>
        <strain evidence="1 2">CCM 8694</strain>
    </source>
</reference>
<proteinExistence type="predicted"/>